<gene>
    <name evidence="1" type="ORF">D0T12_25140</name>
</gene>
<reference evidence="1 2" key="1">
    <citation type="submission" date="2018-08" db="EMBL/GenBank/DDBJ databases">
        <title>Actinomadura spongicola sp. nov., isolated from marine sponge Leucetta chagosensis.</title>
        <authorList>
            <person name="Li L."/>
            <person name="Lin H.W."/>
        </authorList>
    </citation>
    <scope>NUCLEOTIDE SEQUENCE [LARGE SCALE GENOMIC DNA]</scope>
    <source>
        <strain evidence="1 2">LHW52907</strain>
    </source>
</reference>
<protein>
    <submittedName>
        <fullName evidence="1">Uncharacterized protein</fullName>
    </submittedName>
</protein>
<sequence length="316" mass="33930">MAEKSGVFAGNPIATEIELARLFQGFQLDGVRGNPNDTACLVIPDGGLNIKVRTGYAHVAGYWYESLGDGEVRAVAANAATQPRKDLVVLRADPEADRVTVAIRQGTPAATPLPPDPVRQQGGIWELPLARVRVAPGAASIGVADIEDAREFAGTTVAPSYSTNRPDRPAMGQLIFEANTGRWVGCTDGTTWRTVAEDTGWVNLSPAWTDVWEVGWALKARRLNGICYLRGALRRIKSTYGKGDADGTLLTILPANLRPAERHSPAMVCDHGSKGGYVVPGRMDIHPDNGEVRLMHVSADVPVGHYAFLSTSWIGK</sequence>
<keyword evidence="2" id="KW-1185">Reference proteome</keyword>
<dbReference type="AlphaFoldDB" id="A0A372GC75"/>
<evidence type="ECO:0000313" key="1">
    <source>
        <dbReference type="EMBL" id="RFS82729.1"/>
    </source>
</evidence>
<dbReference type="RefSeq" id="WP_117402160.1">
    <property type="nucleotide sequence ID" value="NZ_QVNQ01000008.1"/>
</dbReference>
<dbReference type="OrthoDB" id="4077870at2"/>
<comment type="caution">
    <text evidence="1">The sequence shown here is derived from an EMBL/GenBank/DDBJ whole genome shotgun (WGS) entry which is preliminary data.</text>
</comment>
<dbReference type="Proteomes" id="UP000262882">
    <property type="component" value="Unassembled WGS sequence"/>
</dbReference>
<proteinExistence type="predicted"/>
<organism evidence="1 2">
    <name type="scientific">Actinomadura spongiicola</name>
    <dbReference type="NCBI Taxonomy" id="2303421"/>
    <lineage>
        <taxon>Bacteria</taxon>
        <taxon>Bacillati</taxon>
        <taxon>Actinomycetota</taxon>
        <taxon>Actinomycetes</taxon>
        <taxon>Streptosporangiales</taxon>
        <taxon>Thermomonosporaceae</taxon>
        <taxon>Actinomadura</taxon>
    </lineage>
</organism>
<accession>A0A372GC75</accession>
<name>A0A372GC75_9ACTN</name>
<evidence type="ECO:0000313" key="2">
    <source>
        <dbReference type="Proteomes" id="UP000262882"/>
    </source>
</evidence>
<dbReference type="EMBL" id="QVNQ01000008">
    <property type="protein sequence ID" value="RFS82729.1"/>
    <property type="molecule type" value="Genomic_DNA"/>
</dbReference>